<dbReference type="EMBL" id="MJEQ01037193">
    <property type="protein sequence ID" value="OIS97192.1"/>
    <property type="molecule type" value="Genomic_DNA"/>
</dbReference>
<proteinExistence type="predicted"/>
<feature type="region of interest" description="Disordered" evidence="1">
    <location>
        <begin position="1"/>
        <end position="44"/>
    </location>
</feature>
<evidence type="ECO:0000313" key="3">
    <source>
        <dbReference type="Proteomes" id="UP000187609"/>
    </source>
</evidence>
<keyword evidence="3" id="KW-1185">Reference proteome</keyword>
<evidence type="ECO:0000256" key="1">
    <source>
        <dbReference type="SAM" id="MobiDB-lite"/>
    </source>
</evidence>
<protein>
    <submittedName>
        <fullName evidence="2">Uncharacterized protein</fullName>
    </submittedName>
</protein>
<feature type="compositionally biased region" description="Polar residues" evidence="1">
    <location>
        <begin position="11"/>
        <end position="39"/>
    </location>
</feature>
<dbReference type="AlphaFoldDB" id="A0A1J6IPX0"/>
<dbReference type="Gramene" id="OIS97192">
    <property type="protein sequence ID" value="OIS97192"/>
    <property type="gene ID" value="A4A49_19961"/>
</dbReference>
<gene>
    <name evidence="2" type="ORF">A4A49_19961</name>
</gene>
<comment type="caution">
    <text evidence="2">The sequence shown here is derived from an EMBL/GenBank/DDBJ whole genome shotgun (WGS) entry which is preliminary data.</text>
</comment>
<dbReference type="Proteomes" id="UP000187609">
    <property type="component" value="Unassembled WGS sequence"/>
</dbReference>
<reference evidence="2" key="1">
    <citation type="submission" date="2016-11" db="EMBL/GenBank/DDBJ databases">
        <title>The genome of Nicotiana attenuata.</title>
        <authorList>
            <person name="Xu S."/>
            <person name="Brockmoeller T."/>
            <person name="Gaquerel E."/>
            <person name="Navarro A."/>
            <person name="Kuhl H."/>
            <person name="Gase K."/>
            <person name="Ling Z."/>
            <person name="Zhou W."/>
            <person name="Kreitzer C."/>
            <person name="Stanke M."/>
            <person name="Tang H."/>
            <person name="Lyons E."/>
            <person name="Pandey P."/>
            <person name="Pandey S.P."/>
            <person name="Timmermann B."/>
            <person name="Baldwin I.T."/>
        </authorList>
    </citation>
    <scope>NUCLEOTIDE SEQUENCE [LARGE SCALE GENOMIC DNA]</scope>
    <source>
        <strain evidence="2">UT</strain>
    </source>
</reference>
<evidence type="ECO:0000313" key="2">
    <source>
        <dbReference type="EMBL" id="OIS97192.1"/>
    </source>
</evidence>
<organism evidence="2 3">
    <name type="scientific">Nicotiana attenuata</name>
    <name type="common">Coyote tobacco</name>
    <dbReference type="NCBI Taxonomy" id="49451"/>
    <lineage>
        <taxon>Eukaryota</taxon>
        <taxon>Viridiplantae</taxon>
        <taxon>Streptophyta</taxon>
        <taxon>Embryophyta</taxon>
        <taxon>Tracheophyta</taxon>
        <taxon>Spermatophyta</taxon>
        <taxon>Magnoliopsida</taxon>
        <taxon>eudicotyledons</taxon>
        <taxon>Gunneridae</taxon>
        <taxon>Pentapetalae</taxon>
        <taxon>asterids</taxon>
        <taxon>lamiids</taxon>
        <taxon>Solanales</taxon>
        <taxon>Solanaceae</taxon>
        <taxon>Nicotianoideae</taxon>
        <taxon>Nicotianeae</taxon>
        <taxon>Nicotiana</taxon>
    </lineage>
</organism>
<sequence>MNDVTNKVRRSNPNTVGNASPNNKRIQNVAKENSPNPRSSRIEETNKKKFTIEWVHRRFGTSKEELKELNFTVNHSCQDIPSQSIDDSEKNVATNEIYSSRSLCSDELELMENKTDGNNVGKHTQKGEEENQTNTLIQAAMVNPSGLQTRAKDDMSHTMNSGEQGSLKDAQIHAEQGPGTAQHQQSSNQMQANGIVNPSLPVRVNCVVGNEDRAAGDVVKVQINPTMEAVTVFKSHGDEQVAFKTVVEPRCDNPGILAGKTFTVTSGILAKNILINQKGQRELGVIAKNHEPKPLALQVVDVEQVEQEQLVKAIDEGSTTATLKHIAQGGDLSP</sequence>
<accession>A0A1J6IPX0</accession>
<name>A0A1J6IPX0_NICAT</name>